<proteinExistence type="inferred from homology"/>
<keyword evidence="3" id="KW-0812">Transmembrane</keyword>
<dbReference type="Gene3D" id="2.40.50.100">
    <property type="match status" value="1"/>
</dbReference>
<reference evidence="6 7" key="1">
    <citation type="submission" date="2020-05" db="EMBL/GenBank/DDBJ databases">
        <title>Aquincola sp. isolate from soil.</title>
        <authorList>
            <person name="Han J."/>
            <person name="Kim D.-U."/>
        </authorList>
    </citation>
    <scope>NUCLEOTIDE SEQUENCE [LARGE SCALE GENOMIC DNA]</scope>
    <source>
        <strain evidence="6 7">S2</strain>
    </source>
</reference>
<gene>
    <name evidence="6" type="ORF">HLB44_13455</name>
</gene>
<name>A0ABX2EH97_9BURK</name>
<dbReference type="EMBL" id="JABRWJ010000004">
    <property type="protein sequence ID" value="NRF67994.1"/>
    <property type="molecule type" value="Genomic_DNA"/>
</dbReference>
<dbReference type="InterPro" id="IPR006143">
    <property type="entry name" value="RND_pump_MFP"/>
</dbReference>
<evidence type="ECO:0000313" key="7">
    <source>
        <dbReference type="Proteomes" id="UP000737171"/>
    </source>
</evidence>
<dbReference type="InterPro" id="IPR058625">
    <property type="entry name" value="MdtA-like_BSH"/>
</dbReference>
<feature type="transmembrane region" description="Helical" evidence="3">
    <location>
        <begin position="31"/>
        <end position="48"/>
    </location>
</feature>
<comment type="caution">
    <text evidence="6">The sequence shown here is derived from an EMBL/GenBank/DDBJ whole genome shotgun (WGS) entry which is preliminary data.</text>
</comment>
<accession>A0ABX2EH97</accession>
<organism evidence="6 7">
    <name type="scientific">Pseudaquabacterium terrae</name>
    <dbReference type="NCBI Taxonomy" id="2732868"/>
    <lineage>
        <taxon>Bacteria</taxon>
        <taxon>Pseudomonadati</taxon>
        <taxon>Pseudomonadota</taxon>
        <taxon>Betaproteobacteria</taxon>
        <taxon>Burkholderiales</taxon>
        <taxon>Sphaerotilaceae</taxon>
        <taxon>Pseudaquabacterium</taxon>
    </lineage>
</organism>
<dbReference type="Gene3D" id="2.40.30.170">
    <property type="match status" value="1"/>
</dbReference>
<dbReference type="Pfam" id="PF25954">
    <property type="entry name" value="Beta-barrel_RND_2"/>
    <property type="match status" value="1"/>
</dbReference>
<evidence type="ECO:0000259" key="5">
    <source>
        <dbReference type="Pfam" id="PF25954"/>
    </source>
</evidence>
<sequence>MKPSTREEAVALDAVLGDQAQRPWWRHTTPWLVLAALVAALAAIGWWNDSRQQARAPRYVTTPLARGNLAVSVTANGTLQPTRSVAIGSELSGTVARVLVDVNDRVQRGQLLVELDTAKLQDALAAARADLAAAEARQRQSAATVTEARAALGRLDELARLSGGRLPSKAELDAARATQARALADQGSAQAAVTQARANASTAQTNLGKAAIRSPIDGVVLSRAVEPGYAVAASLQAVTLFTLAEDLARLRLSVNVDEADVGQVRAGQSAAFTVAAQPGRRYPATVTRVAFGSTTTDNVVTYTTLLDVANADLSLRPGMTATATIAAQERQAVWLVPNSALRFTPGSAAAAAGAARDGGGIIGKLLPRPPGATARRGGTAEPRNGGSEARLWVLRDGEPVALRVHRGLSDGRQTEVSGDGLAAGLPVITDQTTNGSP</sequence>
<keyword evidence="7" id="KW-1185">Reference proteome</keyword>
<dbReference type="Pfam" id="PF25917">
    <property type="entry name" value="BSH_RND"/>
    <property type="match status" value="1"/>
</dbReference>
<evidence type="ECO:0000259" key="4">
    <source>
        <dbReference type="Pfam" id="PF25917"/>
    </source>
</evidence>
<feature type="region of interest" description="Disordered" evidence="2">
    <location>
        <begin position="411"/>
        <end position="437"/>
    </location>
</feature>
<dbReference type="Proteomes" id="UP000737171">
    <property type="component" value="Unassembled WGS sequence"/>
</dbReference>
<dbReference type="PANTHER" id="PTHR30469:SF33">
    <property type="entry name" value="SLR1207 PROTEIN"/>
    <property type="match status" value="1"/>
</dbReference>
<dbReference type="NCBIfam" id="TIGR01730">
    <property type="entry name" value="RND_mfp"/>
    <property type="match status" value="1"/>
</dbReference>
<comment type="similarity">
    <text evidence="1">Belongs to the membrane fusion protein (MFP) (TC 8.A.1) family.</text>
</comment>
<dbReference type="PANTHER" id="PTHR30469">
    <property type="entry name" value="MULTIDRUG RESISTANCE PROTEIN MDTA"/>
    <property type="match status" value="1"/>
</dbReference>
<dbReference type="InterPro" id="IPR058792">
    <property type="entry name" value="Beta-barrel_RND_2"/>
</dbReference>
<dbReference type="RefSeq" id="WP_173123238.1">
    <property type="nucleotide sequence ID" value="NZ_JABRWJ010000004.1"/>
</dbReference>
<feature type="domain" description="Multidrug resistance protein MdtA-like barrel-sandwich hybrid" evidence="4">
    <location>
        <begin position="83"/>
        <end position="237"/>
    </location>
</feature>
<keyword evidence="3" id="KW-1133">Transmembrane helix</keyword>
<dbReference type="SUPFAM" id="SSF111369">
    <property type="entry name" value="HlyD-like secretion proteins"/>
    <property type="match status" value="1"/>
</dbReference>
<evidence type="ECO:0000256" key="2">
    <source>
        <dbReference type="SAM" id="MobiDB-lite"/>
    </source>
</evidence>
<evidence type="ECO:0000256" key="3">
    <source>
        <dbReference type="SAM" id="Phobius"/>
    </source>
</evidence>
<evidence type="ECO:0000256" key="1">
    <source>
        <dbReference type="ARBA" id="ARBA00009477"/>
    </source>
</evidence>
<protein>
    <submittedName>
        <fullName evidence="6">Efflux RND transporter periplasmic adaptor subunit</fullName>
    </submittedName>
</protein>
<keyword evidence="3" id="KW-0472">Membrane</keyword>
<evidence type="ECO:0000313" key="6">
    <source>
        <dbReference type="EMBL" id="NRF67994.1"/>
    </source>
</evidence>
<feature type="domain" description="CusB-like beta-barrel" evidence="5">
    <location>
        <begin position="252"/>
        <end position="328"/>
    </location>
</feature>
<feature type="region of interest" description="Disordered" evidence="2">
    <location>
        <begin position="360"/>
        <end position="388"/>
    </location>
</feature>